<protein>
    <submittedName>
        <fullName evidence="1">Uncharacterized protein</fullName>
    </submittedName>
</protein>
<dbReference type="Proteomes" id="UP001152799">
    <property type="component" value="Chromosome 6"/>
</dbReference>
<sequence length="44" mass="5288">MFFPEQVYSTQCLNKKEFYIKELYAEVETGKVPENPHIHFLLLI</sequence>
<reference evidence="1" key="1">
    <citation type="submission" date="2022-01" db="EMBL/GenBank/DDBJ databases">
        <authorList>
            <person name="King R."/>
        </authorList>
    </citation>
    <scope>NUCLEOTIDE SEQUENCE</scope>
</reference>
<dbReference type="EMBL" id="OU892282">
    <property type="protein sequence ID" value="CAG9771107.1"/>
    <property type="molecule type" value="Genomic_DNA"/>
</dbReference>
<keyword evidence="2" id="KW-1185">Reference proteome</keyword>
<evidence type="ECO:0000313" key="2">
    <source>
        <dbReference type="Proteomes" id="UP001152799"/>
    </source>
</evidence>
<dbReference type="AlphaFoldDB" id="A0A9N9MVT2"/>
<organism evidence="1 2">
    <name type="scientific">Ceutorhynchus assimilis</name>
    <name type="common">cabbage seed weevil</name>
    <dbReference type="NCBI Taxonomy" id="467358"/>
    <lineage>
        <taxon>Eukaryota</taxon>
        <taxon>Metazoa</taxon>
        <taxon>Ecdysozoa</taxon>
        <taxon>Arthropoda</taxon>
        <taxon>Hexapoda</taxon>
        <taxon>Insecta</taxon>
        <taxon>Pterygota</taxon>
        <taxon>Neoptera</taxon>
        <taxon>Endopterygota</taxon>
        <taxon>Coleoptera</taxon>
        <taxon>Polyphaga</taxon>
        <taxon>Cucujiformia</taxon>
        <taxon>Curculionidae</taxon>
        <taxon>Ceutorhynchinae</taxon>
        <taxon>Ceutorhynchus</taxon>
    </lineage>
</organism>
<proteinExistence type="predicted"/>
<name>A0A9N9MVT2_9CUCU</name>
<gene>
    <name evidence="1" type="ORF">CEUTPL_LOCUS11549</name>
</gene>
<evidence type="ECO:0000313" key="1">
    <source>
        <dbReference type="EMBL" id="CAG9771107.1"/>
    </source>
</evidence>
<accession>A0A9N9MVT2</accession>